<dbReference type="PROSITE" id="PS50043">
    <property type="entry name" value="HTH_LUXR_2"/>
    <property type="match status" value="1"/>
</dbReference>
<dbReference type="PANTHER" id="PTHR44688:SF16">
    <property type="entry name" value="DNA-BINDING TRANSCRIPTIONAL ACTIVATOR DEVR_DOSR"/>
    <property type="match status" value="1"/>
</dbReference>
<evidence type="ECO:0000256" key="1">
    <source>
        <dbReference type="ARBA" id="ARBA00023015"/>
    </source>
</evidence>
<dbReference type="Proteomes" id="UP000229730">
    <property type="component" value="Unassembled WGS sequence"/>
</dbReference>
<evidence type="ECO:0000259" key="4">
    <source>
        <dbReference type="PROSITE" id="PS50043"/>
    </source>
</evidence>
<evidence type="ECO:0000256" key="2">
    <source>
        <dbReference type="ARBA" id="ARBA00023125"/>
    </source>
</evidence>
<dbReference type="RefSeq" id="WP_099473415.1">
    <property type="nucleotide sequence ID" value="NZ_CP041025.1"/>
</dbReference>
<dbReference type="InterPro" id="IPR036388">
    <property type="entry name" value="WH-like_DNA-bd_sf"/>
</dbReference>
<dbReference type="InterPro" id="IPR000792">
    <property type="entry name" value="Tscrpt_reg_LuxR_C"/>
</dbReference>
<evidence type="ECO:0000313" key="6">
    <source>
        <dbReference type="Proteomes" id="UP000229730"/>
    </source>
</evidence>
<dbReference type="PRINTS" id="PR00038">
    <property type="entry name" value="HTHLUXR"/>
</dbReference>
<dbReference type="SUPFAM" id="SSF46894">
    <property type="entry name" value="C-terminal effector domain of the bipartite response regulators"/>
    <property type="match status" value="1"/>
</dbReference>
<dbReference type="SMART" id="SM00421">
    <property type="entry name" value="HTH_LUXR"/>
    <property type="match status" value="1"/>
</dbReference>
<name>A0A2G4YQ53_9PROT</name>
<keyword evidence="3" id="KW-0804">Transcription</keyword>
<sequence>MTENSISGNSPVGDVVTGSDEWLARLNAAIGTLGRDDFEDRLFALVNGAVRVDHCAVFIHNRDGTTAHLFTKSMLDAATCQNLTQAYTEQFHARDPNLTGAPATEDARVTLLPHTPTSAYDAEYQARFFEATGLIDKMSSLLRRREYTIYCSFYRLRDSGCFSVAEGDALSRILPLLTNLIFKHARLLGAAEKETALDPIITQVPLSRSPDAMTNLLAGESDVFGRLTDRERQVCGRILQGYSSEAISLELKVAKSTIHTYRKRAYAKLGISSQNELFSLCLEMLPGRG</sequence>
<dbReference type="CDD" id="cd06170">
    <property type="entry name" value="LuxR_C_like"/>
    <property type="match status" value="1"/>
</dbReference>
<reference evidence="5 6" key="1">
    <citation type="submission" date="2017-10" db="EMBL/GenBank/DDBJ databases">
        <title>Frigbacter circumglobatus gen. nov. sp. nov., isolated from sediment cultured in situ.</title>
        <authorList>
            <person name="Zhao Z."/>
        </authorList>
    </citation>
    <scope>NUCLEOTIDE SEQUENCE [LARGE SCALE GENOMIC DNA]</scope>
    <source>
        <strain evidence="5 6">ZYL</strain>
    </source>
</reference>
<dbReference type="InterPro" id="IPR016032">
    <property type="entry name" value="Sig_transdc_resp-reg_C-effctor"/>
</dbReference>
<dbReference type="Gene3D" id="1.10.10.10">
    <property type="entry name" value="Winged helix-like DNA-binding domain superfamily/Winged helix DNA-binding domain"/>
    <property type="match status" value="1"/>
</dbReference>
<dbReference type="GO" id="GO:0006355">
    <property type="term" value="P:regulation of DNA-templated transcription"/>
    <property type="evidence" value="ECO:0007669"/>
    <property type="project" value="InterPro"/>
</dbReference>
<dbReference type="OrthoDB" id="343383at2"/>
<evidence type="ECO:0000256" key="3">
    <source>
        <dbReference type="ARBA" id="ARBA00023163"/>
    </source>
</evidence>
<dbReference type="GO" id="GO:0003677">
    <property type="term" value="F:DNA binding"/>
    <property type="evidence" value="ECO:0007669"/>
    <property type="project" value="UniProtKB-KW"/>
</dbReference>
<dbReference type="Pfam" id="PF00196">
    <property type="entry name" value="GerE"/>
    <property type="match status" value="1"/>
</dbReference>
<dbReference type="PANTHER" id="PTHR44688">
    <property type="entry name" value="DNA-BINDING TRANSCRIPTIONAL ACTIVATOR DEVR_DOSR"/>
    <property type="match status" value="1"/>
</dbReference>
<feature type="domain" description="HTH luxR-type" evidence="4">
    <location>
        <begin position="220"/>
        <end position="285"/>
    </location>
</feature>
<dbReference type="PROSITE" id="PS00622">
    <property type="entry name" value="HTH_LUXR_1"/>
    <property type="match status" value="1"/>
</dbReference>
<dbReference type="EMBL" id="PDEM01000024">
    <property type="protein sequence ID" value="PHZ84454.1"/>
    <property type="molecule type" value="Genomic_DNA"/>
</dbReference>
<keyword evidence="6" id="KW-1185">Reference proteome</keyword>
<dbReference type="AlphaFoldDB" id="A0A2G4YQ53"/>
<comment type="caution">
    <text evidence="5">The sequence shown here is derived from an EMBL/GenBank/DDBJ whole genome shotgun (WGS) entry which is preliminary data.</text>
</comment>
<proteinExistence type="predicted"/>
<keyword evidence="2" id="KW-0238">DNA-binding</keyword>
<gene>
    <name evidence="5" type="ORF">CRD36_11625</name>
</gene>
<evidence type="ECO:0000313" key="5">
    <source>
        <dbReference type="EMBL" id="PHZ84454.1"/>
    </source>
</evidence>
<dbReference type="InParanoid" id="A0A2G4YQ53"/>
<protein>
    <recommendedName>
        <fullName evidence="4">HTH luxR-type domain-containing protein</fullName>
    </recommendedName>
</protein>
<accession>A0A2G4YQ53</accession>
<keyword evidence="1" id="KW-0805">Transcription regulation</keyword>
<organism evidence="5 6">
    <name type="scientific">Paremcibacter congregatus</name>
    <dbReference type="NCBI Taxonomy" id="2043170"/>
    <lineage>
        <taxon>Bacteria</taxon>
        <taxon>Pseudomonadati</taxon>
        <taxon>Pseudomonadota</taxon>
        <taxon>Alphaproteobacteria</taxon>
        <taxon>Emcibacterales</taxon>
        <taxon>Emcibacteraceae</taxon>
        <taxon>Paremcibacter</taxon>
    </lineage>
</organism>